<comment type="caution">
    <text evidence="1">The sequence shown here is derived from an EMBL/GenBank/DDBJ whole genome shotgun (WGS) entry which is preliminary data.</text>
</comment>
<evidence type="ECO:0000313" key="2">
    <source>
        <dbReference type="Proteomes" id="UP001153678"/>
    </source>
</evidence>
<keyword evidence="2" id="KW-1185">Reference proteome</keyword>
<name>A0A9W4WIK1_9GLOM</name>
<dbReference type="PANTHER" id="PTHR13618">
    <property type="entry name" value="LEUCINE ZIPPER CONTAINING TRANSCRIPTION FACTOR LZF1"/>
    <property type="match status" value="1"/>
</dbReference>
<organism evidence="1 2">
    <name type="scientific">Funneliformis geosporum</name>
    <dbReference type="NCBI Taxonomy" id="1117311"/>
    <lineage>
        <taxon>Eukaryota</taxon>
        <taxon>Fungi</taxon>
        <taxon>Fungi incertae sedis</taxon>
        <taxon>Mucoromycota</taxon>
        <taxon>Glomeromycotina</taxon>
        <taxon>Glomeromycetes</taxon>
        <taxon>Glomerales</taxon>
        <taxon>Glomeraceae</taxon>
        <taxon>Funneliformis</taxon>
    </lineage>
</organism>
<dbReference type="EMBL" id="CAMKVN010000151">
    <property type="protein sequence ID" value="CAI2164371.1"/>
    <property type="molecule type" value="Genomic_DNA"/>
</dbReference>
<feature type="non-terminal residue" evidence="1">
    <location>
        <position position="1"/>
    </location>
</feature>
<sequence>MTQIEEDTRTMFQKEQETLARELDWLLVSQLPTALSEIKKGLKKCEAIMKSPEHDDSLGTSTLAISSNNSDSLKGYITLDGSDIIKGELSVKLSNYHRGNLIKLNINSKKPYFIEQLVDAQNYLTLALDSLENTNKDLTKESARELLDSVLIYILSSRSVLVCAHEEKLFPYKICDPQMFGTAIPEELVIQFHVEGSNVISSVYGLQYHSPKKNGGLLGSAKSSKI</sequence>
<accession>A0A9W4WIK1</accession>
<reference evidence="1" key="1">
    <citation type="submission" date="2022-08" db="EMBL/GenBank/DDBJ databases">
        <authorList>
            <person name="Kallberg Y."/>
            <person name="Tangrot J."/>
            <person name="Rosling A."/>
        </authorList>
    </citation>
    <scope>NUCLEOTIDE SEQUENCE</scope>
    <source>
        <strain evidence="1">Wild A</strain>
    </source>
</reference>
<dbReference type="AlphaFoldDB" id="A0A9W4WIK1"/>
<dbReference type="InterPro" id="IPR028241">
    <property type="entry name" value="RAVE2/Rogdi"/>
</dbReference>
<dbReference type="Pfam" id="PF10259">
    <property type="entry name" value="Rogdi_lz"/>
    <property type="match status" value="1"/>
</dbReference>
<dbReference type="GO" id="GO:0043291">
    <property type="term" value="C:RAVE complex"/>
    <property type="evidence" value="ECO:0007669"/>
    <property type="project" value="TreeGrafter"/>
</dbReference>
<protein>
    <submittedName>
        <fullName evidence="1">12353_t:CDS:1</fullName>
    </submittedName>
</protein>
<dbReference type="OrthoDB" id="66510at2759"/>
<dbReference type="PANTHER" id="PTHR13618:SF1">
    <property type="entry name" value="PROTEIN ROGDI HOMOLOG"/>
    <property type="match status" value="1"/>
</dbReference>
<dbReference type="Proteomes" id="UP001153678">
    <property type="component" value="Unassembled WGS sequence"/>
</dbReference>
<proteinExistence type="predicted"/>
<gene>
    <name evidence="1" type="ORF">FWILDA_LOCUS1534</name>
</gene>
<evidence type="ECO:0000313" key="1">
    <source>
        <dbReference type="EMBL" id="CAI2164371.1"/>
    </source>
</evidence>